<gene>
    <name evidence="1" type="ORF">RUMTOR_01269</name>
</gene>
<dbReference type="AlphaFoldDB" id="A5KM13"/>
<sequence>MVKQGLPFFLYYEEIRGLFPRKSYEKEEQGSNA</sequence>
<dbReference type="EMBL" id="AAVP02000004">
    <property type="protein sequence ID" value="EDK24538.1"/>
    <property type="molecule type" value="Genomic_DNA"/>
</dbReference>
<dbReference type="PaxDb" id="411460-RUMTOR_01269"/>
<reference evidence="1 2" key="2">
    <citation type="submission" date="2007-04" db="EMBL/GenBank/DDBJ databases">
        <title>Draft genome sequence of Ruminococcus torques (ATCC 27756).</title>
        <authorList>
            <person name="Sudarsanam P."/>
            <person name="Ley R."/>
            <person name="Guruge J."/>
            <person name="Turnbaugh P.J."/>
            <person name="Mahowald M."/>
            <person name="Liep D."/>
            <person name="Gordon J."/>
        </authorList>
    </citation>
    <scope>NUCLEOTIDE SEQUENCE [LARGE SCALE GENOMIC DNA]</scope>
    <source>
        <strain evidence="1 2">ATCC 27756</strain>
    </source>
</reference>
<dbReference type="HOGENOM" id="CLU_3383613_0_0_9"/>
<evidence type="ECO:0000313" key="2">
    <source>
        <dbReference type="Proteomes" id="UP000003577"/>
    </source>
</evidence>
<organism evidence="1 2">
    <name type="scientific">[Ruminococcus] torques ATCC 27756</name>
    <dbReference type="NCBI Taxonomy" id="411460"/>
    <lineage>
        <taxon>Bacteria</taxon>
        <taxon>Bacillati</taxon>
        <taxon>Bacillota</taxon>
        <taxon>Clostridia</taxon>
        <taxon>Lachnospirales</taxon>
        <taxon>Lachnospiraceae</taxon>
        <taxon>Mediterraneibacter</taxon>
    </lineage>
</organism>
<reference evidence="1 2" key="1">
    <citation type="submission" date="2007-03" db="EMBL/GenBank/DDBJ databases">
        <authorList>
            <person name="Fulton L."/>
            <person name="Clifton S."/>
            <person name="Fulton B."/>
            <person name="Xu J."/>
            <person name="Minx P."/>
            <person name="Pepin K.H."/>
            <person name="Johnson M."/>
            <person name="Thiruvilangam P."/>
            <person name="Bhonagiri V."/>
            <person name="Nash W.E."/>
            <person name="Mardis E.R."/>
            <person name="Wilson R.K."/>
        </authorList>
    </citation>
    <scope>NUCLEOTIDE SEQUENCE [LARGE SCALE GENOMIC DNA]</scope>
    <source>
        <strain evidence="1 2">ATCC 27756</strain>
    </source>
</reference>
<accession>A5KM13</accession>
<proteinExistence type="predicted"/>
<name>A5KM13_9FIRM</name>
<dbReference type="Proteomes" id="UP000003577">
    <property type="component" value="Unassembled WGS sequence"/>
</dbReference>
<protein>
    <submittedName>
        <fullName evidence="1">Uncharacterized protein</fullName>
    </submittedName>
</protein>
<evidence type="ECO:0000313" key="1">
    <source>
        <dbReference type="EMBL" id="EDK24538.1"/>
    </source>
</evidence>
<comment type="caution">
    <text evidence="1">The sequence shown here is derived from an EMBL/GenBank/DDBJ whole genome shotgun (WGS) entry which is preliminary data.</text>
</comment>